<accession>A0A5Q0TBG3</accession>
<sequence>MKFKRLSKPLGATAAVTLLGFVGFQWVFSVPDKPQLISIDDNQQHIDWNCYQAEQTSSSENQSSPIDKQGELNVLVWNIHKQGDQGWQQALQEYSSQSNLMLLQEASLTPELNQWIGEQAWGASYVNAFKAFGVSAGVLNLSDALPIKACAYTALEPWILLPKSALFAQYALSNGQQLGVINLHSINFTFGTKEFQLQINHLSQAVKSHIGPLIIAGDFNTWSETRTKEVRAKMAQLGMHEVHFSVDNRRRFINGLVFDHVFYRDLELNSAMSPKTTASDHNPMLVKFTLQNQH</sequence>
<gene>
    <name evidence="2" type="ORF">GFB47_03010</name>
</gene>
<dbReference type="EMBL" id="CP045699">
    <property type="protein sequence ID" value="QGA64478.1"/>
    <property type="molecule type" value="Genomic_DNA"/>
</dbReference>
<evidence type="ECO:0000259" key="1">
    <source>
        <dbReference type="Pfam" id="PF03372"/>
    </source>
</evidence>
<name>A0A5Q0TBG3_9VIBR</name>
<reference evidence="2 3" key="1">
    <citation type="submission" date="2019-10" db="EMBL/GenBank/DDBJ databases">
        <title>Vibrio sp. nov., isolated from Coralline algae surface.</title>
        <authorList>
            <person name="Geng Y."/>
            <person name="Zhang X."/>
        </authorList>
    </citation>
    <scope>NUCLEOTIDE SEQUENCE [LARGE SCALE GENOMIC DNA]</scope>
    <source>
        <strain evidence="2 3">SM1977</strain>
    </source>
</reference>
<keyword evidence="2" id="KW-0540">Nuclease</keyword>
<keyword evidence="2" id="KW-0378">Hydrolase</keyword>
<proteinExistence type="predicted"/>
<dbReference type="InterPro" id="IPR036691">
    <property type="entry name" value="Endo/exonu/phosph_ase_sf"/>
</dbReference>
<protein>
    <submittedName>
        <fullName evidence="2">Endonuclease/exonuclease/phosphatase family protein</fullName>
    </submittedName>
</protein>
<keyword evidence="2" id="KW-0269">Exonuclease</keyword>
<evidence type="ECO:0000313" key="2">
    <source>
        <dbReference type="EMBL" id="QGA64478.1"/>
    </source>
</evidence>
<dbReference type="RefSeq" id="WP_153446453.1">
    <property type="nucleotide sequence ID" value="NZ_CP045699.1"/>
</dbReference>
<dbReference type="GO" id="GO:0004527">
    <property type="term" value="F:exonuclease activity"/>
    <property type="evidence" value="ECO:0007669"/>
    <property type="project" value="UniProtKB-KW"/>
</dbReference>
<dbReference type="InterPro" id="IPR005135">
    <property type="entry name" value="Endo/exonuclease/phosphatase"/>
</dbReference>
<dbReference type="NCBIfam" id="NF003842">
    <property type="entry name" value="PRK05421.1-4"/>
    <property type="match status" value="1"/>
</dbReference>
<dbReference type="AlphaFoldDB" id="A0A5Q0TBG3"/>
<dbReference type="Pfam" id="PF03372">
    <property type="entry name" value="Exo_endo_phos"/>
    <property type="match status" value="1"/>
</dbReference>
<dbReference type="Proteomes" id="UP000348942">
    <property type="component" value="Chromosome 1"/>
</dbReference>
<dbReference type="Gene3D" id="3.60.10.10">
    <property type="entry name" value="Endonuclease/exonuclease/phosphatase"/>
    <property type="match status" value="1"/>
</dbReference>
<feature type="domain" description="Endonuclease/exonuclease/phosphatase" evidence="1">
    <location>
        <begin position="76"/>
        <end position="281"/>
    </location>
</feature>
<dbReference type="SUPFAM" id="SSF56219">
    <property type="entry name" value="DNase I-like"/>
    <property type="match status" value="1"/>
</dbReference>
<organism evidence="2 3">
    <name type="scientific">Vibrio algicola</name>
    <dbReference type="NCBI Taxonomy" id="2662262"/>
    <lineage>
        <taxon>Bacteria</taxon>
        <taxon>Pseudomonadati</taxon>
        <taxon>Pseudomonadota</taxon>
        <taxon>Gammaproteobacteria</taxon>
        <taxon>Vibrionales</taxon>
        <taxon>Vibrionaceae</taxon>
        <taxon>Vibrio</taxon>
    </lineage>
</organism>
<dbReference type="NCBIfam" id="NF003840">
    <property type="entry name" value="PRK05421.1-2"/>
    <property type="match status" value="1"/>
</dbReference>
<keyword evidence="3" id="KW-1185">Reference proteome</keyword>
<dbReference type="GO" id="GO:0004519">
    <property type="term" value="F:endonuclease activity"/>
    <property type="evidence" value="ECO:0007669"/>
    <property type="project" value="UniProtKB-KW"/>
</dbReference>
<evidence type="ECO:0000313" key="3">
    <source>
        <dbReference type="Proteomes" id="UP000348942"/>
    </source>
</evidence>
<keyword evidence="2" id="KW-0255">Endonuclease</keyword>